<evidence type="ECO:0008006" key="4">
    <source>
        <dbReference type="Google" id="ProtNLM"/>
    </source>
</evidence>
<dbReference type="EMBL" id="MHKD01000032">
    <property type="protein sequence ID" value="OGY82342.1"/>
    <property type="molecule type" value="Genomic_DNA"/>
</dbReference>
<dbReference type="AlphaFoldDB" id="A0A1G2AZH4"/>
<protein>
    <recommendedName>
        <fullName evidence="4">Cohesin domain-containing protein</fullName>
    </recommendedName>
</protein>
<feature type="chain" id="PRO_5009581971" description="Cohesin domain-containing protein" evidence="1">
    <location>
        <begin position="25"/>
        <end position="292"/>
    </location>
</feature>
<gene>
    <name evidence="2" type="ORF">A3F54_02215</name>
</gene>
<accession>A0A1G2AZH4</accession>
<proteinExistence type="predicted"/>
<dbReference type="SUPFAM" id="SSF49384">
    <property type="entry name" value="Carbohydrate-binding domain"/>
    <property type="match status" value="1"/>
</dbReference>
<name>A0A1G2AZH4_9BACT</name>
<dbReference type="GO" id="GO:0030246">
    <property type="term" value="F:carbohydrate binding"/>
    <property type="evidence" value="ECO:0007669"/>
    <property type="project" value="InterPro"/>
</dbReference>
<feature type="signal peptide" evidence="1">
    <location>
        <begin position="1"/>
        <end position="24"/>
    </location>
</feature>
<organism evidence="2 3">
    <name type="scientific">Candidatus Kerfeldbacteria bacterium RIFCSPHIGHO2_12_FULL_48_17</name>
    <dbReference type="NCBI Taxonomy" id="1798542"/>
    <lineage>
        <taxon>Bacteria</taxon>
        <taxon>Candidatus Kerfeldiibacteriota</taxon>
    </lineage>
</organism>
<dbReference type="STRING" id="1798542.A3F54_02215"/>
<evidence type="ECO:0000313" key="3">
    <source>
        <dbReference type="Proteomes" id="UP000176952"/>
    </source>
</evidence>
<keyword evidence="1" id="KW-0732">Signal</keyword>
<evidence type="ECO:0000256" key="1">
    <source>
        <dbReference type="SAM" id="SignalP"/>
    </source>
</evidence>
<dbReference type="Proteomes" id="UP000176952">
    <property type="component" value="Unassembled WGS sequence"/>
</dbReference>
<sequence length="292" mass="30845">MKSQRSIGVVWCAALALVALVAMGCAGNETGENLGGISFTVTGLDALSETLDTTDLSLSVELTGPVNKEQTVPLNEEDSLTVTFPDLPEGKYCVSIWLVDDEGVVYNEVADPTCNITVKKGTTTPVETKVTVVCNDCAPTPTETGKIKITVSVVEEKDGVEDGVRIKVFSAHVASGTTINLPVYLYPASDAHPVSMQMDVYLSAKLQLLDVLPGESAVDAGKTADDTARDGFTRVLLWSSTNETEIEMGEILILKIKVNGEGTVTLKNTLVSARGGTPITPVELLAGNVTIK</sequence>
<evidence type="ECO:0000313" key="2">
    <source>
        <dbReference type="EMBL" id="OGY82342.1"/>
    </source>
</evidence>
<dbReference type="InterPro" id="IPR008965">
    <property type="entry name" value="CBM2/CBM3_carb-bd_dom_sf"/>
</dbReference>
<comment type="caution">
    <text evidence="2">The sequence shown here is derived from an EMBL/GenBank/DDBJ whole genome shotgun (WGS) entry which is preliminary data.</text>
</comment>
<reference evidence="2 3" key="1">
    <citation type="journal article" date="2016" name="Nat. Commun.">
        <title>Thousands of microbial genomes shed light on interconnected biogeochemical processes in an aquifer system.</title>
        <authorList>
            <person name="Anantharaman K."/>
            <person name="Brown C.T."/>
            <person name="Hug L.A."/>
            <person name="Sharon I."/>
            <person name="Castelle C.J."/>
            <person name="Probst A.J."/>
            <person name="Thomas B.C."/>
            <person name="Singh A."/>
            <person name="Wilkins M.J."/>
            <person name="Karaoz U."/>
            <person name="Brodie E.L."/>
            <person name="Williams K.H."/>
            <person name="Hubbard S.S."/>
            <person name="Banfield J.F."/>
        </authorList>
    </citation>
    <scope>NUCLEOTIDE SEQUENCE [LARGE SCALE GENOMIC DNA]</scope>
</reference>
<dbReference type="Gene3D" id="2.60.40.680">
    <property type="match status" value="1"/>
</dbReference>
<dbReference type="PROSITE" id="PS51257">
    <property type="entry name" value="PROKAR_LIPOPROTEIN"/>
    <property type="match status" value="1"/>
</dbReference>